<name>A0A895YF63_9ACTN</name>
<dbReference type="InterPro" id="IPR024628">
    <property type="entry name" value="Sulfotransferase_Stf0_dom"/>
</dbReference>
<evidence type="ECO:0000313" key="3">
    <source>
        <dbReference type="Proteomes" id="UP000662857"/>
    </source>
</evidence>
<dbReference type="Pfam" id="PF09037">
    <property type="entry name" value="Sulphotransf"/>
    <property type="match status" value="1"/>
</dbReference>
<dbReference type="EMBL" id="CP070499">
    <property type="protein sequence ID" value="QSB13176.1"/>
    <property type="molecule type" value="Genomic_DNA"/>
</dbReference>
<dbReference type="Gene3D" id="3.40.50.300">
    <property type="entry name" value="P-loop containing nucleotide triphosphate hydrolases"/>
    <property type="match status" value="1"/>
</dbReference>
<keyword evidence="3" id="KW-1185">Reference proteome</keyword>
<sequence>MREGLIALDARERMVPTDRDGLAQEVARLLASEPTVSTLRQAGIGLVVLGEFDRAEQVLTDALTRAEAAEAAGEPWPRIAVRINLGDAYRYRGALAPAEAQYQDAVRLARAHRPDRVDFALQHLGKCRLDQRRFNAAAQCLREALALRQQRGDPELVASSERTMGLLPAEPAVDGYVICGTPRTGSTLLCSLLRSTGVAGRPESYFRRPDAESLARRWELPRGDDGGWRFPDFLAAAIAAGSTPNGIFGVRIMWGTLDELVAQLRAAAPVAGAADVELLRQAFGRLRFVYVERADTVAQAVSWARAEQTKRWQVGDAPSQEPPRYDRSRIAQLVETIEQQRAAWRRWFAEQHVEPYEVSYEELAADPTGVTEGVLDSLELVLPPGAAIRSRVPRQADELNADWIARFRAVA</sequence>
<dbReference type="InterPro" id="IPR011990">
    <property type="entry name" value="TPR-like_helical_dom_sf"/>
</dbReference>
<dbReference type="Gene3D" id="1.25.40.10">
    <property type="entry name" value="Tetratricopeptide repeat domain"/>
    <property type="match status" value="1"/>
</dbReference>
<dbReference type="AlphaFoldDB" id="A0A895YF63"/>
<organism evidence="2 3">
    <name type="scientific">Natronosporangium hydrolyticum</name>
    <dbReference type="NCBI Taxonomy" id="2811111"/>
    <lineage>
        <taxon>Bacteria</taxon>
        <taxon>Bacillati</taxon>
        <taxon>Actinomycetota</taxon>
        <taxon>Actinomycetes</taxon>
        <taxon>Micromonosporales</taxon>
        <taxon>Micromonosporaceae</taxon>
        <taxon>Natronosporangium</taxon>
    </lineage>
</organism>
<dbReference type="KEGG" id="nhy:JQS43_16225"/>
<evidence type="ECO:0000259" key="1">
    <source>
        <dbReference type="Pfam" id="PF09037"/>
    </source>
</evidence>
<dbReference type="RefSeq" id="WP_239675250.1">
    <property type="nucleotide sequence ID" value="NZ_CP070499.1"/>
</dbReference>
<dbReference type="SUPFAM" id="SSF48452">
    <property type="entry name" value="TPR-like"/>
    <property type="match status" value="1"/>
</dbReference>
<accession>A0A895YF63</accession>
<protein>
    <submittedName>
        <fullName evidence="2">Sulfotransferase</fullName>
    </submittedName>
</protein>
<evidence type="ECO:0000313" key="2">
    <source>
        <dbReference type="EMBL" id="QSB13176.1"/>
    </source>
</evidence>
<reference evidence="2" key="1">
    <citation type="submission" date="2021-02" db="EMBL/GenBank/DDBJ databases">
        <title>Natrosporangium hydrolyticum gen. nov., sp. nov, a haloalkaliphilic actinobacterium from a soda solonchak soil.</title>
        <authorList>
            <person name="Sorokin D.Y."/>
            <person name="Khijniak T.V."/>
            <person name="Zakharycheva A.P."/>
            <person name="Boueva O.V."/>
            <person name="Ariskina E.V."/>
            <person name="Hahnke R.L."/>
            <person name="Bunk B."/>
            <person name="Sproer C."/>
            <person name="Schumann P."/>
            <person name="Evtushenko L.I."/>
            <person name="Kublanov I.V."/>
        </authorList>
    </citation>
    <scope>NUCLEOTIDE SEQUENCE</scope>
    <source>
        <strain evidence="2">DSM 106523</strain>
    </source>
</reference>
<dbReference type="SMART" id="SM00028">
    <property type="entry name" value="TPR"/>
    <property type="match status" value="3"/>
</dbReference>
<feature type="domain" description="Sulphotransferase Stf0" evidence="1">
    <location>
        <begin position="176"/>
        <end position="409"/>
    </location>
</feature>
<dbReference type="InterPro" id="IPR027417">
    <property type="entry name" value="P-loop_NTPase"/>
</dbReference>
<dbReference type="SUPFAM" id="SSF52540">
    <property type="entry name" value="P-loop containing nucleoside triphosphate hydrolases"/>
    <property type="match status" value="1"/>
</dbReference>
<dbReference type="Proteomes" id="UP000662857">
    <property type="component" value="Chromosome"/>
</dbReference>
<dbReference type="InterPro" id="IPR019734">
    <property type="entry name" value="TPR_rpt"/>
</dbReference>
<proteinExistence type="predicted"/>
<gene>
    <name evidence="2" type="ORF">JQS43_16225</name>
</gene>